<dbReference type="InterPro" id="IPR029035">
    <property type="entry name" value="DHS-like_NAD/FAD-binding_dom"/>
</dbReference>
<reference evidence="1 2" key="1">
    <citation type="submission" date="2018-03" db="EMBL/GenBank/DDBJ databases">
        <title>Genomic Encyclopedia of Archaeal and Bacterial Type Strains, Phase II (KMG-II): from individual species to whole genera.</title>
        <authorList>
            <person name="Goeker M."/>
        </authorList>
    </citation>
    <scope>NUCLEOTIDE SEQUENCE [LARGE SCALE GENOMIC DNA]</scope>
    <source>
        <strain evidence="1 2">DSM 100065</strain>
    </source>
</reference>
<dbReference type="Proteomes" id="UP000237752">
    <property type="component" value="Unassembled WGS sequence"/>
</dbReference>
<comment type="caution">
    <text evidence="1">The sequence shown here is derived from an EMBL/GenBank/DDBJ whole genome shotgun (WGS) entry which is preliminary data.</text>
</comment>
<protein>
    <submittedName>
        <fullName evidence="1">SIR2-like protein</fullName>
    </submittedName>
</protein>
<dbReference type="Gene3D" id="3.40.50.1220">
    <property type="entry name" value="TPP-binding domain"/>
    <property type="match status" value="1"/>
</dbReference>
<dbReference type="EMBL" id="PVUE01000023">
    <property type="protein sequence ID" value="PRZ34819.1"/>
    <property type="molecule type" value="Genomic_DNA"/>
</dbReference>
<dbReference type="Pfam" id="PF13289">
    <property type="entry name" value="SIR2_2"/>
    <property type="match status" value="1"/>
</dbReference>
<sequence length="445" mass="47421">MQHCPSPISTGVPPYAVALANRADLASKLVIYAGAGISLSQPTNLPTGAELAARIHMQLKGVFPVIVPIESRDLVAVADAVATLPGGEEALRQTSAKSADFKTARPGYAHKVLAHLMLEGAIDVITTNWDNCIERGAGEELLPVVTNDHDLADVTPPWVLKVHGCASRPDSLLVTSRSLDNPPTWVREQTHARLGRAVVVFIGIGDVAGYVKRRIEEAIHEVGSVGNIRIVAPDIEANWEDSQWKTVVPNLHGDHKIPANADLFMEQLAAAYITGRLADHSVTLSSAEVLATYLEAAKKGLLESDSLTVLQWARSVDINPQVGEPVLKSSELGKVLIALGHLAGDSARLNHNHIFETAQGPVEVLISTQTESPRRLIDAAKNRLHDHASRGEPHPLFVVAGGVGPIPKPDSLPDSIVGEASDLDIVDGPLALVPDVRHADEVIAS</sequence>
<keyword evidence="2" id="KW-1185">Reference proteome</keyword>
<evidence type="ECO:0000313" key="2">
    <source>
        <dbReference type="Proteomes" id="UP000237752"/>
    </source>
</evidence>
<organism evidence="1 2">
    <name type="scientific">Antricoccus suffuscus</name>
    <dbReference type="NCBI Taxonomy" id="1629062"/>
    <lineage>
        <taxon>Bacteria</taxon>
        <taxon>Bacillati</taxon>
        <taxon>Actinomycetota</taxon>
        <taxon>Actinomycetes</taxon>
        <taxon>Geodermatophilales</taxon>
        <taxon>Antricoccaceae</taxon>
        <taxon>Antricoccus</taxon>
    </lineage>
</organism>
<dbReference type="SUPFAM" id="SSF52467">
    <property type="entry name" value="DHS-like NAD/FAD-binding domain"/>
    <property type="match status" value="1"/>
</dbReference>
<proteinExistence type="predicted"/>
<evidence type="ECO:0000313" key="1">
    <source>
        <dbReference type="EMBL" id="PRZ34819.1"/>
    </source>
</evidence>
<dbReference type="OrthoDB" id="5241047at2"/>
<name>A0A2T0ZEN5_9ACTN</name>
<dbReference type="AlphaFoldDB" id="A0A2T0ZEN5"/>
<gene>
    <name evidence="1" type="ORF">CLV47_12351</name>
</gene>
<dbReference type="RefSeq" id="WP_106350835.1">
    <property type="nucleotide sequence ID" value="NZ_PVUE01000023.1"/>
</dbReference>
<accession>A0A2T0ZEN5</accession>